<organism evidence="5 6">
    <name type="scientific">Candidatus Nitrotoga arctica</name>
    <dbReference type="NCBI Taxonomy" id="453162"/>
    <lineage>
        <taxon>Bacteria</taxon>
        <taxon>Pseudomonadati</taxon>
        <taxon>Pseudomonadota</taxon>
        <taxon>Betaproteobacteria</taxon>
        <taxon>Nitrosomonadales</taxon>
        <taxon>Gallionellaceae</taxon>
        <taxon>Candidatus Nitrotoga</taxon>
    </lineage>
</organism>
<name>A0ABM8YWS1_9PROT</name>
<dbReference type="Pfam" id="PF01464">
    <property type="entry name" value="SLT"/>
    <property type="match status" value="1"/>
</dbReference>
<dbReference type="Pfam" id="PF14718">
    <property type="entry name" value="SLT_L"/>
    <property type="match status" value="1"/>
</dbReference>
<feature type="domain" description="Transglycosylase SLT" evidence="3">
    <location>
        <begin position="531"/>
        <end position="637"/>
    </location>
</feature>
<dbReference type="SUPFAM" id="SSF48435">
    <property type="entry name" value="Bacterial muramidases"/>
    <property type="match status" value="1"/>
</dbReference>
<dbReference type="Proteomes" id="UP000839052">
    <property type="component" value="Chromosome"/>
</dbReference>
<dbReference type="Gene3D" id="1.10.1240.20">
    <property type="entry name" value="Lytic transglycosylase, superhelical linker domain"/>
    <property type="match status" value="1"/>
</dbReference>
<dbReference type="InterPro" id="IPR008258">
    <property type="entry name" value="Transglycosylase_SLT_dom_1"/>
</dbReference>
<dbReference type="PANTHER" id="PTHR37423">
    <property type="entry name" value="SOLUBLE LYTIC MUREIN TRANSGLYCOSYLASE-RELATED"/>
    <property type="match status" value="1"/>
</dbReference>
<dbReference type="EMBL" id="OU912926">
    <property type="protein sequence ID" value="CAG9931959.1"/>
    <property type="molecule type" value="Genomic_DNA"/>
</dbReference>
<evidence type="ECO:0000256" key="2">
    <source>
        <dbReference type="ARBA" id="ARBA00022729"/>
    </source>
</evidence>
<evidence type="ECO:0000313" key="6">
    <source>
        <dbReference type="Proteomes" id="UP000839052"/>
    </source>
</evidence>
<keyword evidence="2" id="KW-0732">Signal</keyword>
<keyword evidence="6" id="KW-1185">Reference proteome</keyword>
<dbReference type="SUPFAM" id="SSF53955">
    <property type="entry name" value="Lysozyme-like"/>
    <property type="match status" value="1"/>
</dbReference>
<protein>
    <submittedName>
        <fullName evidence="5">Soluble lytic murein transglycosylase</fullName>
        <ecNumber evidence="5">3.2.1.-</ecNumber>
    </submittedName>
</protein>
<dbReference type="InterPro" id="IPR037061">
    <property type="entry name" value="Lytic_TGlycoase_superhlx_L_sf"/>
</dbReference>
<accession>A0ABM8YWS1</accession>
<keyword evidence="5" id="KW-0378">Hydrolase</keyword>
<keyword evidence="5" id="KW-0326">Glycosidase</keyword>
<comment type="similarity">
    <text evidence="1">Belongs to the transglycosylase Slt family.</text>
</comment>
<reference evidence="5 6" key="1">
    <citation type="submission" date="2021-10" db="EMBL/GenBank/DDBJ databases">
        <authorList>
            <person name="Koch H."/>
        </authorList>
    </citation>
    <scope>NUCLEOTIDE SEQUENCE [LARGE SCALE GENOMIC DNA]</scope>
    <source>
        <strain evidence="5">6680</strain>
    </source>
</reference>
<dbReference type="Gene3D" id="1.25.20.10">
    <property type="entry name" value="Bacterial muramidases"/>
    <property type="match status" value="1"/>
</dbReference>
<dbReference type="CDD" id="cd13401">
    <property type="entry name" value="Slt70-like"/>
    <property type="match status" value="1"/>
</dbReference>
<dbReference type="InterPro" id="IPR023346">
    <property type="entry name" value="Lysozyme-like_dom_sf"/>
</dbReference>
<evidence type="ECO:0000259" key="3">
    <source>
        <dbReference type="Pfam" id="PF01464"/>
    </source>
</evidence>
<dbReference type="InterPro" id="IPR008939">
    <property type="entry name" value="Lytic_TGlycosylase_superhlx_U"/>
</dbReference>
<dbReference type="PANTHER" id="PTHR37423:SF5">
    <property type="entry name" value="SOLUBLE LYTIC MUREIN TRANSGLYCOSYLASE"/>
    <property type="match status" value="1"/>
</dbReference>
<dbReference type="EC" id="3.2.1.-" evidence="5"/>
<dbReference type="InterPro" id="IPR012289">
    <property type="entry name" value="Lytic_TGlycosylase_superhlx_L"/>
</dbReference>
<evidence type="ECO:0000259" key="4">
    <source>
        <dbReference type="Pfam" id="PF14718"/>
    </source>
</evidence>
<dbReference type="Gene3D" id="1.10.530.10">
    <property type="match status" value="1"/>
</dbReference>
<evidence type="ECO:0000256" key="1">
    <source>
        <dbReference type="ARBA" id="ARBA00007734"/>
    </source>
</evidence>
<proteinExistence type="inferred from homology"/>
<evidence type="ECO:0000313" key="5">
    <source>
        <dbReference type="EMBL" id="CAG9931959.1"/>
    </source>
</evidence>
<dbReference type="GO" id="GO:0016798">
    <property type="term" value="F:hydrolase activity, acting on glycosyl bonds"/>
    <property type="evidence" value="ECO:0007669"/>
    <property type="project" value="UniProtKB-KW"/>
</dbReference>
<gene>
    <name evidence="5" type="ORF">NTG6680_0706</name>
</gene>
<feature type="domain" description="Lytic transglycosylase superhelical linker" evidence="4">
    <location>
        <begin position="455"/>
        <end position="508"/>
    </location>
</feature>
<sequence>MLTKSLAKFKFWALATDSRRVHSLQYKWGNRLQGKISKSVENMTAKRNFIRASSSMRFQNTFVFALLFIPVLAVANQDADFLAARDAFRMGDLVKLDRMVVRLKHSPLEPYLAYYQLRMRLETASAADIQAFLARPDDTPVINHMRAEWLRLLGKRQQWEEFAAQYPRLVSGEVDLTCYALRSRQRLQEEQVLHEARNLWLTNSAEMPESCAPLFDAAIASGIINATDVWLRLRLALEAGNVTLAKQLSERLPAKRVLSSSELDSAATDQVRYLATVKLDNASEAQRTVAMFALLRLAKQSPQLAYSQWEKKAAYFTADEQYYFYGWLGYEAARKRDTRALEWYKAAGEAPLTGPQLAWRARTALLTQNWHEVWTSINAMTPQQQREGVWRYWKARALKAWGSLPEANVLFAELSSEHNFYGQLAAEEIGVAPAATMPASYQPSKATINAMLAQLAVQRTLALYRMDLRTDAAREWAWAARKLDDQQLLVAAEIARRNGMYDHAINTADRTVQIHDFTLRYLAPYREVLQGYIRKNELEEAWVYGLIRQESRFVYQAKSPVGATGLMQIMPATARWIAQKIGMKSYRQALVNQLDTHFKLGTYYMKSVLSSLDNNPVLASAAYNAGPSRARKWRGESTLEGAVYAENIPFDETRTYVKKVMSNTMYYSQLFGQPPRSLKQRLGVITAKNVVNQQAISDER</sequence>